<keyword evidence="6" id="KW-0317">Glutathione biosynthesis</keyword>
<feature type="chain" id="PRO_5020190646" description="Glutathione hydrolase proenzyme" evidence="8">
    <location>
        <begin position="25"/>
        <end position="598"/>
    </location>
</feature>
<dbReference type="Gene3D" id="3.60.20.40">
    <property type="match status" value="1"/>
</dbReference>
<comment type="PTM">
    <text evidence="6">Cleaved by autocatalysis into a large and a small subunit.</text>
</comment>
<comment type="caution">
    <text evidence="9">The sequence shown here is derived from an EMBL/GenBank/DDBJ whole genome shotgun (WGS) entry which is preliminary data.</text>
</comment>
<evidence type="ECO:0000256" key="6">
    <source>
        <dbReference type="RuleBase" id="RU368036"/>
    </source>
</evidence>
<dbReference type="PRINTS" id="PR01210">
    <property type="entry name" value="GGTRANSPTASE"/>
</dbReference>
<feature type="signal peptide" evidence="8">
    <location>
        <begin position="1"/>
        <end position="24"/>
    </location>
</feature>
<dbReference type="Pfam" id="PF01019">
    <property type="entry name" value="G_glu_transpept"/>
    <property type="match status" value="1"/>
</dbReference>
<comment type="catalytic activity">
    <reaction evidence="1 6">
        <text>an S-substituted glutathione + H2O = an S-substituted L-cysteinylglycine + L-glutamate</text>
        <dbReference type="Rhea" id="RHEA:59468"/>
        <dbReference type="ChEBI" id="CHEBI:15377"/>
        <dbReference type="ChEBI" id="CHEBI:29985"/>
        <dbReference type="ChEBI" id="CHEBI:90779"/>
        <dbReference type="ChEBI" id="CHEBI:143103"/>
        <dbReference type="EC" id="3.4.19.13"/>
    </reaction>
</comment>
<evidence type="ECO:0000256" key="7">
    <source>
        <dbReference type="SAM" id="MobiDB-lite"/>
    </source>
</evidence>
<dbReference type="InterPro" id="IPR000101">
    <property type="entry name" value="GGT_peptidase"/>
</dbReference>
<dbReference type="InterPro" id="IPR043138">
    <property type="entry name" value="GGT_lsub"/>
</dbReference>
<feature type="binding site" evidence="5">
    <location>
        <position position="489"/>
    </location>
    <ligand>
        <name>L-glutamate</name>
        <dbReference type="ChEBI" id="CHEBI:29985"/>
    </ligand>
</feature>
<dbReference type="InterPro" id="IPR043137">
    <property type="entry name" value="GGT_ssub_C"/>
</dbReference>
<feature type="active site" description="Nucleophile" evidence="4">
    <location>
        <position position="406"/>
    </location>
</feature>
<dbReference type="EC" id="2.3.2.2" evidence="6"/>
<evidence type="ECO:0000256" key="2">
    <source>
        <dbReference type="ARBA" id="ARBA00001089"/>
    </source>
</evidence>
<evidence type="ECO:0000256" key="3">
    <source>
        <dbReference type="ARBA" id="ARBA00047417"/>
    </source>
</evidence>
<dbReference type="Gene3D" id="1.10.246.130">
    <property type="match status" value="1"/>
</dbReference>
<dbReference type="Proteomes" id="UP000305451">
    <property type="component" value="Unassembled WGS sequence"/>
</dbReference>
<dbReference type="PANTHER" id="PTHR43881:SF1">
    <property type="entry name" value="GAMMA-GLUTAMYLTRANSPEPTIDASE (AFU_ORTHOLOGUE AFUA_4G13580)"/>
    <property type="match status" value="1"/>
</dbReference>
<organism evidence="9 10">
    <name type="scientific">Marinicauda pacifica</name>
    <dbReference type="NCBI Taxonomy" id="1133559"/>
    <lineage>
        <taxon>Bacteria</taxon>
        <taxon>Pseudomonadati</taxon>
        <taxon>Pseudomonadota</taxon>
        <taxon>Alphaproteobacteria</taxon>
        <taxon>Maricaulales</taxon>
        <taxon>Maricaulaceae</taxon>
        <taxon>Marinicauda</taxon>
    </lineage>
</organism>
<dbReference type="InterPro" id="IPR052896">
    <property type="entry name" value="GGT-like_enzyme"/>
</dbReference>
<proteinExistence type="inferred from homology"/>
<protein>
    <recommendedName>
        <fullName evidence="6">Glutathione hydrolase proenzyme</fullName>
        <ecNumber evidence="6">2.3.2.2</ecNumber>
        <ecNumber evidence="6">3.4.19.13</ecNumber>
    </recommendedName>
    <component>
        <recommendedName>
            <fullName evidence="6">Glutathione hydrolase large chain</fullName>
        </recommendedName>
    </component>
    <component>
        <recommendedName>
            <fullName evidence="6">Glutathione hydrolase small chain</fullName>
        </recommendedName>
    </component>
</protein>
<dbReference type="EC" id="3.4.19.13" evidence="6"/>
<dbReference type="GO" id="GO:0006751">
    <property type="term" value="P:glutathione catabolic process"/>
    <property type="evidence" value="ECO:0007669"/>
    <property type="project" value="UniProtKB-UniRule"/>
</dbReference>
<dbReference type="PANTHER" id="PTHR43881">
    <property type="entry name" value="GAMMA-GLUTAMYLTRANSPEPTIDASE (AFU_ORTHOLOGUE AFUA_4G13580)"/>
    <property type="match status" value="1"/>
</dbReference>
<evidence type="ECO:0000256" key="4">
    <source>
        <dbReference type="PIRSR" id="PIRSR600101-1"/>
    </source>
</evidence>
<feature type="region of interest" description="Disordered" evidence="7">
    <location>
        <begin position="20"/>
        <end position="42"/>
    </location>
</feature>
<dbReference type="EMBL" id="SRXV01000001">
    <property type="protein sequence ID" value="TGY94260.1"/>
    <property type="molecule type" value="Genomic_DNA"/>
</dbReference>
<comment type="catalytic activity">
    <reaction evidence="3 6">
        <text>an N-terminal (5-L-glutamyl)-[peptide] + an alpha-amino acid = 5-L-glutamyl amino acid + an N-terminal L-alpha-aminoacyl-[peptide]</text>
        <dbReference type="Rhea" id="RHEA:23904"/>
        <dbReference type="Rhea" id="RHEA-COMP:9780"/>
        <dbReference type="Rhea" id="RHEA-COMP:9795"/>
        <dbReference type="ChEBI" id="CHEBI:77644"/>
        <dbReference type="ChEBI" id="CHEBI:78597"/>
        <dbReference type="ChEBI" id="CHEBI:78599"/>
        <dbReference type="ChEBI" id="CHEBI:78608"/>
        <dbReference type="EC" id="2.3.2.2"/>
    </reaction>
</comment>
<dbReference type="NCBIfam" id="TIGR00066">
    <property type="entry name" value="g_glut_trans"/>
    <property type="match status" value="1"/>
</dbReference>
<evidence type="ECO:0000313" key="10">
    <source>
        <dbReference type="Proteomes" id="UP000305451"/>
    </source>
</evidence>
<comment type="pathway">
    <text evidence="6">Sulfur metabolism; glutathione metabolism.</text>
</comment>
<dbReference type="GO" id="GO:0006750">
    <property type="term" value="P:glutathione biosynthetic process"/>
    <property type="evidence" value="ECO:0007669"/>
    <property type="project" value="UniProtKB-KW"/>
</dbReference>
<comment type="subunit">
    <text evidence="6">This enzyme consists of two polypeptide chains, which are synthesized in precursor form from a single polypeptide.</text>
</comment>
<evidence type="ECO:0000256" key="5">
    <source>
        <dbReference type="PIRSR" id="PIRSR600101-2"/>
    </source>
</evidence>
<keyword evidence="6 9" id="KW-0012">Acyltransferase</keyword>
<reference evidence="9 10" key="1">
    <citation type="journal article" date="2013" name="Int. J. Syst. Evol. Microbiol.">
        <title>Marinicauda pacifica gen. nov., sp. nov., a prosthecate alphaproteobacterium of the family Hyphomonadaceae isolated from deep seawater.</title>
        <authorList>
            <person name="Zhang X.Y."/>
            <person name="Li G.W."/>
            <person name="Wang C.S."/>
            <person name="Zhang Y.J."/>
            <person name="Xu X.W."/>
            <person name="Li H."/>
            <person name="Liu A."/>
            <person name="Liu C."/>
            <person name="Xie B.B."/>
            <person name="Qin Q.L."/>
            <person name="Xu Z."/>
            <person name="Chen X.L."/>
            <person name="Zhou B.C."/>
            <person name="Zhang Y.Z."/>
        </authorList>
    </citation>
    <scope>NUCLEOTIDE SEQUENCE [LARGE SCALE GENOMIC DNA]</scope>
    <source>
        <strain evidence="9 10">P-1 km-3</strain>
    </source>
</reference>
<dbReference type="OrthoDB" id="9781342at2"/>
<comment type="similarity">
    <text evidence="6">Belongs to the gamma-glutamyltransferase family.</text>
</comment>
<accession>A0A4S2HDY2</accession>
<dbReference type="InterPro" id="IPR029055">
    <property type="entry name" value="Ntn_hydrolases_N"/>
</dbReference>
<dbReference type="RefSeq" id="WP_135943456.1">
    <property type="nucleotide sequence ID" value="NZ_BMEI01000001.1"/>
</dbReference>
<keyword evidence="6" id="KW-0865">Zymogen</keyword>
<comment type="catalytic activity">
    <reaction evidence="2 6">
        <text>glutathione + H2O = L-cysteinylglycine + L-glutamate</text>
        <dbReference type="Rhea" id="RHEA:28807"/>
        <dbReference type="ChEBI" id="CHEBI:15377"/>
        <dbReference type="ChEBI" id="CHEBI:29985"/>
        <dbReference type="ChEBI" id="CHEBI:57925"/>
        <dbReference type="ChEBI" id="CHEBI:61694"/>
        <dbReference type="EC" id="3.4.19.13"/>
    </reaction>
</comment>
<evidence type="ECO:0000256" key="1">
    <source>
        <dbReference type="ARBA" id="ARBA00001049"/>
    </source>
</evidence>
<dbReference type="UniPathway" id="UPA00204"/>
<keyword evidence="6 9" id="KW-0808">Transferase</keyword>
<keyword evidence="8" id="KW-0732">Signal</keyword>
<sequence length="598" mass="63794">MIRLTASLLASTLAGLALSAPASAQDTPSDPRMSHAGGDRISGMPFATRSPVLARNGAAATAHPLATQVAIEILKSGGSAVDAAIAANAALGLMEPVGNGVGGDLFAIVYDPATQQVYGLNAAGPSPRSLSYEQMLEEVGGPDGSIPPLGVLPVSVPGTVDGWFAMHERFGNLPMEDILAPAIGYAEDGFPVTQLIAYYWNRNMSIFAERFEAGEIQEFDNARMTYLNEQGEAPAEGEIFTNPDLANTLRRIAEGGRDAFYEGEIAETIDAYMERIGGYLSAEDLADFSSEWIEPVSVNYRGYDVWELPPPGQGIAALQMLQILEPYDLAGMGFMSADALHVMIEAKRLAFEDRARFYADPDFADIPVETLISEAYADERRSLISPDTARESVPHGDPAAIEHGDTTYLTVADSSGMMVSLIQSNFRGMGSGLVPDGLGFMLQDRGELFSLDPDHPNVYAPGKRPFHTIIPAMVTRDGQAWMSFGVMGGAMQPQGHVQILTNMIDFGLNVQDAGDAARWRHQGSTQPTDPVTEEGGLGVVAVESGISEEVREALRARGHVIEDGDGGFGGYQAIMRDPETGVYAAASESRKDGSAMGY</sequence>
<dbReference type="SUPFAM" id="SSF56235">
    <property type="entry name" value="N-terminal nucleophile aminohydrolases (Ntn hydrolases)"/>
    <property type="match status" value="1"/>
</dbReference>
<dbReference type="GO" id="GO:0036374">
    <property type="term" value="F:glutathione hydrolase activity"/>
    <property type="evidence" value="ECO:0007669"/>
    <property type="project" value="UniProtKB-UniRule"/>
</dbReference>
<evidence type="ECO:0000313" key="9">
    <source>
        <dbReference type="EMBL" id="TGY94260.1"/>
    </source>
</evidence>
<gene>
    <name evidence="9" type="primary">ggt</name>
    <name evidence="9" type="ORF">E5162_03015</name>
</gene>
<dbReference type="GO" id="GO:0103068">
    <property type="term" value="F:leukotriene C4 gamma-glutamyl transferase activity"/>
    <property type="evidence" value="ECO:0007669"/>
    <property type="project" value="UniProtKB-EC"/>
</dbReference>
<keyword evidence="10" id="KW-1185">Reference proteome</keyword>
<dbReference type="AlphaFoldDB" id="A0A4S2HDY2"/>
<evidence type="ECO:0000256" key="8">
    <source>
        <dbReference type="SAM" id="SignalP"/>
    </source>
</evidence>
<name>A0A4S2HDY2_9PROT</name>
<keyword evidence="6" id="KW-0378">Hydrolase</keyword>